<keyword evidence="2" id="KW-1185">Reference proteome</keyword>
<name>T0RT81_SAPDV</name>
<reference evidence="1 2" key="1">
    <citation type="submission" date="2012-04" db="EMBL/GenBank/DDBJ databases">
        <title>The Genome Sequence of Saprolegnia declina VS20.</title>
        <authorList>
            <consortium name="The Broad Institute Genome Sequencing Platform"/>
            <person name="Russ C."/>
            <person name="Nusbaum C."/>
            <person name="Tyler B."/>
            <person name="van West P."/>
            <person name="Dieguez-Uribeondo J."/>
            <person name="de Bruijn I."/>
            <person name="Tripathy S."/>
            <person name="Jiang R."/>
            <person name="Young S.K."/>
            <person name="Zeng Q."/>
            <person name="Gargeya S."/>
            <person name="Fitzgerald M."/>
            <person name="Haas B."/>
            <person name="Abouelleil A."/>
            <person name="Alvarado L."/>
            <person name="Arachchi H.M."/>
            <person name="Berlin A."/>
            <person name="Chapman S.B."/>
            <person name="Goldberg J."/>
            <person name="Griggs A."/>
            <person name="Gujja S."/>
            <person name="Hansen M."/>
            <person name="Howarth C."/>
            <person name="Imamovic A."/>
            <person name="Larimer J."/>
            <person name="McCowen C."/>
            <person name="Montmayeur A."/>
            <person name="Murphy C."/>
            <person name="Neiman D."/>
            <person name="Pearson M."/>
            <person name="Priest M."/>
            <person name="Roberts A."/>
            <person name="Saif S."/>
            <person name="Shea T."/>
            <person name="Sisk P."/>
            <person name="Sykes S."/>
            <person name="Wortman J."/>
            <person name="Nusbaum C."/>
            <person name="Birren B."/>
        </authorList>
    </citation>
    <scope>NUCLEOTIDE SEQUENCE [LARGE SCALE GENOMIC DNA]</scope>
    <source>
        <strain evidence="1 2">VS20</strain>
    </source>
</reference>
<dbReference type="OrthoDB" id="10585251at2759"/>
<proteinExistence type="predicted"/>
<evidence type="ECO:0000313" key="2">
    <source>
        <dbReference type="Proteomes" id="UP000030762"/>
    </source>
</evidence>
<protein>
    <submittedName>
        <fullName evidence="1">Uncharacterized protein</fullName>
    </submittedName>
</protein>
<dbReference type="RefSeq" id="XP_008611005.1">
    <property type="nucleotide sequence ID" value="XM_008612783.1"/>
</dbReference>
<dbReference type="EMBL" id="JH767150">
    <property type="protein sequence ID" value="EQC35688.1"/>
    <property type="molecule type" value="Genomic_DNA"/>
</dbReference>
<sequence>MEDVDGLRLGIIVSNVALAIFELPVADATATAPVSDPTTAAPVSRATDAAADTTARGLIVDAPLLQAVLLKAAELGFVQELPPIIQAALTASKVAILPRAGTACINFLAHAPLCQWAPVPGANPLTTSPARPTGSRCSPHITFNQSNVFSRKVIFA</sequence>
<dbReference type="AlphaFoldDB" id="T0RT81"/>
<dbReference type="InParanoid" id="T0RT81"/>
<dbReference type="Proteomes" id="UP000030762">
    <property type="component" value="Unassembled WGS sequence"/>
</dbReference>
<gene>
    <name evidence="1" type="ORF">SDRG_06969</name>
</gene>
<dbReference type="GeneID" id="19947696"/>
<evidence type="ECO:0000313" key="1">
    <source>
        <dbReference type="EMBL" id="EQC35688.1"/>
    </source>
</evidence>
<accession>T0RT81</accession>
<organism evidence="1 2">
    <name type="scientific">Saprolegnia diclina (strain VS20)</name>
    <dbReference type="NCBI Taxonomy" id="1156394"/>
    <lineage>
        <taxon>Eukaryota</taxon>
        <taxon>Sar</taxon>
        <taxon>Stramenopiles</taxon>
        <taxon>Oomycota</taxon>
        <taxon>Saprolegniomycetes</taxon>
        <taxon>Saprolegniales</taxon>
        <taxon>Saprolegniaceae</taxon>
        <taxon>Saprolegnia</taxon>
    </lineage>
</organism>
<dbReference type="VEuPathDB" id="FungiDB:SDRG_06969"/>